<protein>
    <submittedName>
        <fullName evidence="2">Chorismate mutase</fullName>
        <ecNumber evidence="2">5.4.99.5</ecNumber>
    </submittedName>
</protein>
<sequence>MDTTETGTTSDHGRLIDEARGRIDALDARIIELVRERVGVSEGIQRARIEAGGRRLQLTRENDILRRYHEQLGEPGTRLAMTLLELCRGRA</sequence>
<dbReference type="NCBIfam" id="TIGR01808">
    <property type="entry name" value="CM_M_hiGC-arch"/>
    <property type="match status" value="1"/>
</dbReference>
<dbReference type="Gene3D" id="1.20.59.10">
    <property type="entry name" value="Chorismate mutase"/>
    <property type="match status" value="1"/>
</dbReference>
<dbReference type="EC" id="5.4.99.5" evidence="2"/>
<dbReference type="Pfam" id="PF01817">
    <property type="entry name" value="CM_2"/>
    <property type="match status" value="1"/>
</dbReference>
<keyword evidence="2" id="KW-0413">Isomerase</keyword>
<accession>A0A4V2Y3T3</accession>
<evidence type="ECO:0000313" key="2">
    <source>
        <dbReference type="EMBL" id="TDC77785.1"/>
    </source>
</evidence>
<dbReference type="InterPro" id="IPR036979">
    <property type="entry name" value="CM_dom_sf"/>
</dbReference>
<gene>
    <name evidence="2" type="ORF">E1283_06485</name>
</gene>
<dbReference type="InterPro" id="IPR002701">
    <property type="entry name" value="CM_II_prokaryot"/>
</dbReference>
<dbReference type="SUPFAM" id="SSF48600">
    <property type="entry name" value="Chorismate mutase II"/>
    <property type="match status" value="1"/>
</dbReference>
<organism evidence="2 3">
    <name type="scientific">Streptomyces hainanensis</name>
    <dbReference type="NCBI Taxonomy" id="402648"/>
    <lineage>
        <taxon>Bacteria</taxon>
        <taxon>Bacillati</taxon>
        <taxon>Actinomycetota</taxon>
        <taxon>Actinomycetes</taxon>
        <taxon>Kitasatosporales</taxon>
        <taxon>Streptomycetaceae</taxon>
        <taxon>Streptomyces</taxon>
    </lineage>
</organism>
<dbReference type="GO" id="GO:0004106">
    <property type="term" value="F:chorismate mutase activity"/>
    <property type="evidence" value="ECO:0007669"/>
    <property type="project" value="UniProtKB-EC"/>
</dbReference>
<feature type="domain" description="Chorismate mutase" evidence="1">
    <location>
        <begin position="10"/>
        <end position="91"/>
    </location>
</feature>
<dbReference type="PROSITE" id="PS51168">
    <property type="entry name" value="CHORISMATE_MUT_2"/>
    <property type="match status" value="1"/>
</dbReference>
<dbReference type="NCBIfam" id="NF005894">
    <property type="entry name" value="PRK07857.1"/>
    <property type="match status" value="1"/>
</dbReference>
<dbReference type="SMART" id="SM00830">
    <property type="entry name" value="CM_2"/>
    <property type="match status" value="1"/>
</dbReference>
<comment type="caution">
    <text evidence="2">The sequence shown here is derived from an EMBL/GenBank/DDBJ whole genome shotgun (WGS) entry which is preliminary data.</text>
</comment>
<evidence type="ECO:0000313" key="3">
    <source>
        <dbReference type="Proteomes" id="UP000295345"/>
    </source>
</evidence>
<name>A0A4V2Y3T3_9ACTN</name>
<dbReference type="RefSeq" id="WP_132816925.1">
    <property type="nucleotide sequence ID" value="NZ_SMKI01000046.1"/>
</dbReference>
<keyword evidence="3" id="KW-1185">Reference proteome</keyword>
<dbReference type="InterPro" id="IPR036263">
    <property type="entry name" value="Chorismate_II_sf"/>
</dbReference>
<dbReference type="AlphaFoldDB" id="A0A4V2Y3T3"/>
<dbReference type="Proteomes" id="UP000295345">
    <property type="component" value="Unassembled WGS sequence"/>
</dbReference>
<dbReference type="OrthoDB" id="3213864at2"/>
<reference evidence="2 3" key="1">
    <citation type="submission" date="2019-03" db="EMBL/GenBank/DDBJ databases">
        <title>Draft genome sequences of novel Actinobacteria.</title>
        <authorList>
            <person name="Sahin N."/>
            <person name="Ay H."/>
            <person name="Saygin H."/>
        </authorList>
    </citation>
    <scope>NUCLEOTIDE SEQUENCE [LARGE SCALE GENOMIC DNA]</scope>
    <source>
        <strain evidence="2 3">DSM 41900</strain>
    </source>
</reference>
<evidence type="ECO:0000259" key="1">
    <source>
        <dbReference type="PROSITE" id="PS51168"/>
    </source>
</evidence>
<proteinExistence type="predicted"/>
<dbReference type="EMBL" id="SMKI01000046">
    <property type="protein sequence ID" value="TDC77785.1"/>
    <property type="molecule type" value="Genomic_DNA"/>
</dbReference>
<dbReference type="InterPro" id="IPR010958">
    <property type="entry name" value="Chorismate_mutase_highGC-bac"/>
</dbReference>
<dbReference type="GO" id="GO:0046417">
    <property type="term" value="P:chorismate metabolic process"/>
    <property type="evidence" value="ECO:0007669"/>
    <property type="project" value="InterPro"/>
</dbReference>